<comment type="catalytic activity">
    <reaction evidence="1">
        <text>2 6,7-dimethyl-8-(1-D-ribityl)lumazine + H(+) = 5-amino-6-(D-ribitylamino)uracil + riboflavin</text>
        <dbReference type="Rhea" id="RHEA:20772"/>
        <dbReference type="ChEBI" id="CHEBI:15378"/>
        <dbReference type="ChEBI" id="CHEBI:15934"/>
        <dbReference type="ChEBI" id="CHEBI:57986"/>
        <dbReference type="ChEBI" id="CHEBI:58201"/>
        <dbReference type="EC" id="2.5.1.9"/>
    </reaction>
</comment>
<dbReference type="RefSeq" id="WP_118912505.1">
    <property type="nucleotide sequence ID" value="NZ_CBCRVH010000002.1"/>
</dbReference>
<comment type="pathway">
    <text evidence="3">Cofactor biosynthesis; riboflavin biosynthesis; riboflavin from 2-hydroxy-3-oxobutyl phosphate and 5-amino-6-(D-ribitylamino)uracil: step 2/2.</text>
</comment>
<keyword evidence="9" id="KW-0677">Repeat</keyword>
<evidence type="ECO:0000313" key="13">
    <source>
        <dbReference type="EMBL" id="RHW47621.1"/>
    </source>
</evidence>
<evidence type="ECO:0000256" key="8">
    <source>
        <dbReference type="ARBA" id="ARBA00022679"/>
    </source>
</evidence>
<feature type="domain" description="Lumazine-binding" evidence="12">
    <location>
        <begin position="1"/>
        <end position="96"/>
    </location>
</feature>
<dbReference type="CDD" id="cd00402">
    <property type="entry name" value="Riboflavin_synthase_like"/>
    <property type="match status" value="1"/>
</dbReference>
<evidence type="ECO:0000256" key="2">
    <source>
        <dbReference type="ARBA" id="ARBA00002803"/>
    </source>
</evidence>
<name>A0A417ZAE9_9MICO</name>
<evidence type="ECO:0000256" key="10">
    <source>
        <dbReference type="NCBIfam" id="TIGR00187"/>
    </source>
</evidence>
<feature type="repeat" description="Lumazine-binding" evidence="11">
    <location>
        <begin position="1"/>
        <end position="96"/>
    </location>
</feature>
<evidence type="ECO:0000256" key="1">
    <source>
        <dbReference type="ARBA" id="ARBA00000968"/>
    </source>
</evidence>
<proteinExistence type="predicted"/>
<feature type="domain" description="Lumazine-binding" evidence="12">
    <location>
        <begin position="97"/>
        <end position="193"/>
    </location>
</feature>
<dbReference type="NCBIfam" id="NF006767">
    <property type="entry name" value="PRK09289.1"/>
    <property type="match status" value="1"/>
</dbReference>
<evidence type="ECO:0000259" key="12">
    <source>
        <dbReference type="PROSITE" id="PS51177"/>
    </source>
</evidence>
<evidence type="ECO:0000256" key="4">
    <source>
        <dbReference type="ARBA" id="ARBA00011233"/>
    </source>
</evidence>
<accession>A0A417ZAE9</accession>
<dbReference type="InterPro" id="IPR026017">
    <property type="entry name" value="Lumazine-bd_dom"/>
</dbReference>
<evidence type="ECO:0000256" key="9">
    <source>
        <dbReference type="ARBA" id="ARBA00022737"/>
    </source>
</evidence>
<dbReference type="SUPFAM" id="SSF63380">
    <property type="entry name" value="Riboflavin synthase domain-like"/>
    <property type="match status" value="2"/>
</dbReference>
<evidence type="ECO:0000256" key="5">
    <source>
        <dbReference type="ARBA" id="ARBA00012827"/>
    </source>
</evidence>
<feature type="repeat" description="Lumazine-binding" evidence="11">
    <location>
        <begin position="97"/>
        <end position="193"/>
    </location>
</feature>
<dbReference type="PANTHER" id="PTHR21098">
    <property type="entry name" value="RIBOFLAVIN SYNTHASE ALPHA CHAIN"/>
    <property type="match status" value="1"/>
</dbReference>
<keyword evidence="8 13" id="KW-0808">Transferase</keyword>
<protein>
    <recommendedName>
        <fullName evidence="6 10">Riboflavin synthase</fullName>
        <ecNumber evidence="5 10">2.5.1.9</ecNumber>
    </recommendedName>
</protein>
<dbReference type="NCBIfam" id="NF009566">
    <property type="entry name" value="PRK13020.1"/>
    <property type="match status" value="1"/>
</dbReference>
<dbReference type="GO" id="GO:0004746">
    <property type="term" value="F:riboflavin synthase activity"/>
    <property type="evidence" value="ECO:0007669"/>
    <property type="project" value="UniProtKB-UniRule"/>
</dbReference>
<evidence type="ECO:0000256" key="3">
    <source>
        <dbReference type="ARBA" id="ARBA00004887"/>
    </source>
</evidence>
<dbReference type="FunFam" id="2.40.30.20:FF:000003">
    <property type="entry name" value="Riboflavin synthase, alpha subunit"/>
    <property type="match status" value="1"/>
</dbReference>
<dbReference type="InterPro" id="IPR001783">
    <property type="entry name" value="Lumazine-bd"/>
</dbReference>
<dbReference type="Pfam" id="PF00677">
    <property type="entry name" value="Lum_binding"/>
    <property type="match status" value="2"/>
</dbReference>
<dbReference type="InterPro" id="IPR017938">
    <property type="entry name" value="Riboflavin_synthase-like_b-brl"/>
</dbReference>
<dbReference type="Gene3D" id="2.40.30.20">
    <property type="match status" value="2"/>
</dbReference>
<comment type="function">
    <text evidence="2">Catalyzes the dismutation of two molecules of 6,7-dimethyl-8-ribityllumazine, resulting in the formation of riboflavin and 5-amino-6-(D-ribitylamino)uracil.</text>
</comment>
<evidence type="ECO:0000256" key="6">
    <source>
        <dbReference type="ARBA" id="ARBA00013950"/>
    </source>
</evidence>
<dbReference type="PANTHER" id="PTHR21098:SF12">
    <property type="entry name" value="RIBOFLAVIN SYNTHASE"/>
    <property type="match status" value="1"/>
</dbReference>
<evidence type="ECO:0000313" key="14">
    <source>
        <dbReference type="Proteomes" id="UP000285376"/>
    </source>
</evidence>
<dbReference type="NCBIfam" id="TIGR00187">
    <property type="entry name" value="ribE"/>
    <property type="match status" value="1"/>
</dbReference>
<keyword evidence="7" id="KW-0686">Riboflavin biosynthesis</keyword>
<reference evidence="13 14" key="1">
    <citation type="submission" date="2018-08" db="EMBL/GenBank/DDBJ databases">
        <title>Whole genome sequence analysis of Dermacoccus abyssi bacteria isolated from Deep Mariana trench Micromonospora spp reveals genes involved in the environmental adaptation and production of secondary metabolites.</title>
        <authorList>
            <person name="Abdel-Mageed W.M."/>
            <person name="Lehri B."/>
            <person name="Nouioui I."/>
            <person name="Goodfellow I."/>
            <person name="Jaspars M."/>
            <person name="Karlyshev A."/>
        </authorList>
    </citation>
    <scope>NUCLEOTIDE SEQUENCE [LARGE SCALE GENOMIC DNA]</scope>
    <source>
        <strain evidence="13 14">MT1.1</strain>
    </source>
</reference>
<dbReference type="Proteomes" id="UP000285376">
    <property type="component" value="Unassembled WGS sequence"/>
</dbReference>
<comment type="caution">
    <text evidence="13">The sequence shown here is derived from an EMBL/GenBank/DDBJ whole genome shotgun (WGS) entry which is preliminary data.</text>
</comment>
<dbReference type="PIRSF" id="PIRSF000498">
    <property type="entry name" value="Riboflavin_syn_A"/>
    <property type="match status" value="1"/>
</dbReference>
<evidence type="ECO:0000256" key="11">
    <source>
        <dbReference type="PROSITE-ProRule" id="PRU00524"/>
    </source>
</evidence>
<dbReference type="PROSITE" id="PS51177">
    <property type="entry name" value="LUMAZINE_BIND"/>
    <property type="match status" value="2"/>
</dbReference>
<dbReference type="InterPro" id="IPR023366">
    <property type="entry name" value="ATP_synth_asu-like_sf"/>
</dbReference>
<sequence length="210" mass="22238">MFTGIVEAKGRVASIEHTADAVVLAVEGAEVLTDAHHGDSIAVNGVCLTVTTFDTLTFTLDVMKETLDRTSLGALQPGSPVNLERAMRADARFGGHVVQGHVDGTTRIVAIEPGERWSVVRFDLPVELAPYVVEKGSITLNGVSLTVASRETDTFTVSLIPTTLDLTTFGDASVGDAVNVEVDVLAKYVEHLVGPRLAALEERLAKAESA</sequence>
<organism evidence="13 14">
    <name type="scientific">Dermacoccus abyssi</name>
    <dbReference type="NCBI Taxonomy" id="322596"/>
    <lineage>
        <taxon>Bacteria</taxon>
        <taxon>Bacillati</taxon>
        <taxon>Actinomycetota</taxon>
        <taxon>Actinomycetes</taxon>
        <taxon>Micrococcales</taxon>
        <taxon>Dermacoccaceae</taxon>
        <taxon>Dermacoccus</taxon>
    </lineage>
</organism>
<dbReference type="EMBL" id="QWLM01000002">
    <property type="protein sequence ID" value="RHW47621.1"/>
    <property type="molecule type" value="Genomic_DNA"/>
</dbReference>
<dbReference type="FunFam" id="2.40.30.20:FF:000004">
    <property type="entry name" value="Riboflavin synthase, alpha subunit"/>
    <property type="match status" value="1"/>
</dbReference>
<evidence type="ECO:0000256" key="7">
    <source>
        <dbReference type="ARBA" id="ARBA00022619"/>
    </source>
</evidence>
<dbReference type="EC" id="2.5.1.9" evidence="5 10"/>
<dbReference type="GO" id="GO:0009231">
    <property type="term" value="P:riboflavin biosynthetic process"/>
    <property type="evidence" value="ECO:0007669"/>
    <property type="project" value="UniProtKB-KW"/>
</dbReference>
<gene>
    <name evidence="13" type="ORF">D1832_02705</name>
</gene>
<dbReference type="AlphaFoldDB" id="A0A417ZAE9"/>
<comment type="subunit">
    <text evidence="4">Homotrimer.</text>
</comment>